<dbReference type="EMBL" id="SYVV01000004">
    <property type="protein sequence ID" value="TKG36802.1"/>
    <property type="molecule type" value="Genomic_DNA"/>
</dbReference>
<comment type="caution">
    <text evidence="2">The sequence shown here is derived from an EMBL/GenBank/DDBJ whole genome shotgun (WGS) entry which is preliminary data.</text>
</comment>
<dbReference type="PIRSF" id="PIRSF038896">
    <property type="entry name" value="NAPE-PLD"/>
    <property type="match status" value="1"/>
</dbReference>
<reference evidence="4" key="1">
    <citation type="submission" date="2016-07" db="EMBL/GenBank/DDBJ databases">
        <title>Nontailed viruses are major unrecognized killers of bacteria in the ocean.</title>
        <authorList>
            <person name="Kauffman K."/>
            <person name="Hussain F."/>
            <person name="Yang J."/>
            <person name="Arevalo P."/>
            <person name="Brown J."/>
            <person name="Cutler M."/>
            <person name="Kelly L."/>
            <person name="Polz M.F."/>
        </authorList>
    </citation>
    <scope>NUCLEOTIDE SEQUENCE [LARGE SCALE GENOMIC DNA]</scope>
    <source>
        <strain evidence="4">10N.222.48.A2</strain>
    </source>
</reference>
<dbReference type="InterPro" id="IPR024884">
    <property type="entry name" value="NAPE-PLD"/>
</dbReference>
<dbReference type="SUPFAM" id="SSF56281">
    <property type="entry name" value="Metallo-hydrolase/oxidoreductase"/>
    <property type="match status" value="1"/>
</dbReference>
<evidence type="ECO:0000259" key="1">
    <source>
        <dbReference type="Pfam" id="PF12706"/>
    </source>
</evidence>
<dbReference type="Pfam" id="PF12706">
    <property type="entry name" value="Lactamase_B_2"/>
    <property type="match status" value="1"/>
</dbReference>
<dbReference type="GO" id="GO:0008270">
    <property type="term" value="F:zinc ion binding"/>
    <property type="evidence" value="ECO:0007669"/>
    <property type="project" value="InterPro"/>
</dbReference>
<proteinExistence type="predicted"/>
<evidence type="ECO:0000313" key="3">
    <source>
        <dbReference type="EMBL" id="TKG36802.1"/>
    </source>
</evidence>
<dbReference type="PANTHER" id="PTHR15032:SF4">
    <property type="entry name" value="N-ACYL-PHOSPHATIDYLETHANOLAMINE-HYDROLYZING PHOSPHOLIPASE D"/>
    <property type="match status" value="1"/>
</dbReference>
<gene>
    <name evidence="2" type="ORF">BCS92_03705</name>
    <name evidence="3" type="ORF">FC057_02655</name>
</gene>
<organism evidence="2 4">
    <name type="scientific">Vibrio tasmaniensis</name>
    <dbReference type="NCBI Taxonomy" id="212663"/>
    <lineage>
        <taxon>Bacteria</taxon>
        <taxon>Pseudomonadati</taxon>
        <taxon>Pseudomonadota</taxon>
        <taxon>Gammaproteobacteria</taxon>
        <taxon>Vibrionales</taxon>
        <taxon>Vibrionaceae</taxon>
        <taxon>Vibrio</taxon>
    </lineage>
</organism>
<dbReference type="RefSeq" id="WP_102258549.1">
    <property type="nucleotide sequence ID" value="NZ_MDBP01000113.1"/>
</dbReference>
<dbReference type="InterPro" id="IPR036866">
    <property type="entry name" value="RibonucZ/Hydroxyglut_hydro"/>
</dbReference>
<name>A0A2N7NBS9_9VIBR</name>
<accession>A0A2N7NBS9</accession>
<evidence type="ECO:0000313" key="4">
    <source>
        <dbReference type="Proteomes" id="UP000235579"/>
    </source>
</evidence>
<dbReference type="PANTHER" id="PTHR15032">
    <property type="entry name" value="N-ACYL-PHOSPHATIDYLETHANOLAMINE-HYDROLYZING PHOSPHOLIPASE D"/>
    <property type="match status" value="1"/>
</dbReference>
<dbReference type="AlphaFoldDB" id="A0A2N7NBS9"/>
<feature type="domain" description="Metallo-beta-lactamase" evidence="1">
    <location>
        <begin position="102"/>
        <end position="297"/>
    </location>
</feature>
<protein>
    <recommendedName>
        <fullName evidence="1">Metallo-beta-lactamase domain-containing protein</fullName>
    </recommendedName>
</protein>
<dbReference type="GO" id="GO:0005737">
    <property type="term" value="C:cytoplasm"/>
    <property type="evidence" value="ECO:0007669"/>
    <property type="project" value="TreeGrafter"/>
</dbReference>
<dbReference type="GO" id="GO:0070290">
    <property type="term" value="F:N-acylphosphatidylethanolamine-specific phospholipase D activity"/>
    <property type="evidence" value="ECO:0007669"/>
    <property type="project" value="InterPro"/>
</dbReference>
<dbReference type="EMBL" id="MDBP01000113">
    <property type="protein sequence ID" value="PMP08179.1"/>
    <property type="molecule type" value="Genomic_DNA"/>
</dbReference>
<sequence length="339" mass="37990">MKFLWIVSLTLLINACAESKMDTRKASPNFKNGQFENNTDIKTLTFWQIVWAGLTSDVEQANWPDTVETNEDKMPAARELGDKVRITLVNHATFLIQTQGVNVLTDPVFSERASPISFAGPKRVHQPGIALANLPSIDVVVISHDHYDHLDLDSLAFLIKRDNPKIYVGLGVAKRLPSSANTTELDWGESVQVNDIFKLWFLEVQHNSGRTPFDRNSTLWGGFLMHIGDQKIYFGGDSGYANHYKYAYEKFGPVDIAFIPIGAYAPREIFKPVHLDPFEAVQAHQDLNSKQSIGMHYGTFQMTAEPRLEPVELLDVAKKAAQVPASEFITLEVGQPTNF</sequence>
<dbReference type="Gene3D" id="3.60.15.10">
    <property type="entry name" value="Ribonuclease Z/Hydroxyacylglutathione hydrolase-like"/>
    <property type="match status" value="1"/>
</dbReference>
<reference evidence="2" key="3">
    <citation type="journal article" date="2018" name="Nature">
        <title>A major lineage of non-tailed dsDNA viruses as unrecognized killers of marine bacteria.</title>
        <authorList>
            <person name="Kauffman K.M."/>
            <person name="Hussain F.A."/>
            <person name="Yang J."/>
            <person name="Arevalo P."/>
            <person name="Brown J.M."/>
            <person name="Chang W.K."/>
            <person name="VanInsberghe D."/>
            <person name="Elsherbini J."/>
            <person name="Sharma R.S."/>
            <person name="Cutler M.B."/>
            <person name="Kelly L."/>
            <person name="Polz M.F."/>
        </authorList>
    </citation>
    <scope>NUCLEOTIDE SEQUENCE</scope>
    <source>
        <strain evidence="2">10N.222.48.A2</strain>
    </source>
</reference>
<evidence type="ECO:0000313" key="5">
    <source>
        <dbReference type="Proteomes" id="UP000308018"/>
    </source>
</evidence>
<reference evidence="3 5" key="4">
    <citation type="submission" date="2019-04" db="EMBL/GenBank/DDBJ databases">
        <title>A reverse ecology approach based on a biological definition of microbial populations.</title>
        <authorList>
            <person name="Arevalo P."/>
            <person name="Vaninsberghe D."/>
            <person name="Elsherbini J."/>
            <person name="Gore J."/>
            <person name="Polz M."/>
        </authorList>
    </citation>
    <scope>NUCLEOTIDE SEQUENCE [LARGE SCALE GENOMIC DNA]</scope>
    <source>
        <strain evidence="3 5">10N.222.45.A8</strain>
    </source>
</reference>
<dbReference type="InterPro" id="IPR001279">
    <property type="entry name" value="Metallo-B-lactamas"/>
</dbReference>
<dbReference type="Proteomes" id="UP000308018">
    <property type="component" value="Unassembled WGS sequence"/>
</dbReference>
<dbReference type="Proteomes" id="UP000235579">
    <property type="component" value="Unassembled WGS sequence"/>
</dbReference>
<reference evidence="2" key="2">
    <citation type="submission" date="2016-07" db="EMBL/GenBank/DDBJ databases">
        <authorList>
            <person name="Wan K."/>
            <person name="Booth B."/>
            <person name="Spirohn K."/>
            <person name="Hao T."/>
            <person name="Hu Y."/>
            <person name="Calderwood M."/>
            <person name="Hill D."/>
            <person name="Mohr S."/>
            <person name="Vidal M."/>
            <person name="Celniker S."/>
            <person name="Perrimon N."/>
        </authorList>
    </citation>
    <scope>NUCLEOTIDE SEQUENCE</scope>
    <source>
        <strain evidence="2">10N.222.48.A2</strain>
    </source>
</reference>
<evidence type="ECO:0000313" key="2">
    <source>
        <dbReference type="EMBL" id="PMP08179.1"/>
    </source>
</evidence>